<dbReference type="Pfam" id="PF00953">
    <property type="entry name" value="Glycos_transf_4"/>
    <property type="match status" value="1"/>
</dbReference>
<dbReference type="GO" id="GO:0005886">
    <property type="term" value="C:plasma membrane"/>
    <property type="evidence" value="ECO:0007669"/>
    <property type="project" value="UniProtKB-SubCell"/>
</dbReference>
<dbReference type="GO" id="GO:0016780">
    <property type="term" value="F:phosphotransferase activity, for other substituted phosphate groups"/>
    <property type="evidence" value="ECO:0007669"/>
    <property type="project" value="InterPro"/>
</dbReference>
<dbReference type="AlphaFoldDB" id="A0A540VJY4"/>
<evidence type="ECO:0000256" key="6">
    <source>
        <dbReference type="ARBA" id="ARBA00023136"/>
    </source>
</evidence>
<feature type="transmembrane region" description="Helical" evidence="8">
    <location>
        <begin position="307"/>
        <end position="325"/>
    </location>
</feature>
<comment type="cofactor">
    <cofactor evidence="7">
        <name>Mg(2+)</name>
        <dbReference type="ChEBI" id="CHEBI:18420"/>
    </cofactor>
</comment>
<comment type="subcellular location">
    <subcellularLocation>
        <location evidence="1">Cell membrane</location>
        <topology evidence="1">Multi-pass membrane protein</topology>
    </subcellularLocation>
</comment>
<evidence type="ECO:0000313" key="9">
    <source>
        <dbReference type="EMBL" id="TQE97085.1"/>
    </source>
</evidence>
<protein>
    <submittedName>
        <fullName evidence="9">Undecaprenyl/decaprenyl-phosphate alpha-N-acetylglucosaminyl 1-phosphate transferase</fullName>
    </submittedName>
</protein>
<dbReference type="InterPro" id="IPR000715">
    <property type="entry name" value="Glycosyl_transferase_4"/>
</dbReference>
<accession>A0A540VJY4</accession>
<dbReference type="GO" id="GO:0044038">
    <property type="term" value="P:cell wall macromolecule biosynthetic process"/>
    <property type="evidence" value="ECO:0007669"/>
    <property type="project" value="TreeGrafter"/>
</dbReference>
<dbReference type="GO" id="GO:0071555">
    <property type="term" value="P:cell wall organization"/>
    <property type="evidence" value="ECO:0007669"/>
    <property type="project" value="TreeGrafter"/>
</dbReference>
<feature type="transmembrane region" description="Helical" evidence="8">
    <location>
        <begin position="44"/>
        <end position="64"/>
    </location>
</feature>
<feature type="binding site" evidence="7">
    <location>
        <position position="142"/>
    </location>
    <ligand>
        <name>Mg(2+)</name>
        <dbReference type="ChEBI" id="CHEBI:18420"/>
    </ligand>
</feature>
<reference evidence="9 10" key="1">
    <citation type="submission" date="2019-06" db="EMBL/GenBank/DDBJ databases">
        <title>Genome sequence of Litorilinea aerophila BAA-2444.</title>
        <authorList>
            <person name="Maclea K.S."/>
            <person name="Maurais E.G."/>
            <person name="Iannazzi L.C."/>
        </authorList>
    </citation>
    <scope>NUCLEOTIDE SEQUENCE [LARGE SCALE GENOMIC DNA]</scope>
    <source>
        <strain evidence="9 10">ATCC BAA-2444</strain>
    </source>
</reference>
<feature type="binding site" evidence="7">
    <location>
        <position position="202"/>
    </location>
    <ligand>
        <name>Mg(2+)</name>
        <dbReference type="ChEBI" id="CHEBI:18420"/>
    </ligand>
</feature>
<dbReference type="OrthoDB" id="9805475at2"/>
<feature type="transmembrane region" description="Helical" evidence="8">
    <location>
        <begin position="229"/>
        <end position="249"/>
    </location>
</feature>
<dbReference type="GO" id="GO:0046872">
    <property type="term" value="F:metal ion binding"/>
    <property type="evidence" value="ECO:0007669"/>
    <property type="project" value="UniProtKB-KW"/>
</dbReference>
<proteinExistence type="predicted"/>
<feature type="transmembrane region" description="Helical" evidence="8">
    <location>
        <begin position="69"/>
        <end position="89"/>
    </location>
</feature>
<keyword evidence="4 8" id="KW-0812">Transmembrane</keyword>
<dbReference type="InParanoid" id="A0A540VJY4"/>
<organism evidence="9 10">
    <name type="scientific">Litorilinea aerophila</name>
    <dbReference type="NCBI Taxonomy" id="1204385"/>
    <lineage>
        <taxon>Bacteria</taxon>
        <taxon>Bacillati</taxon>
        <taxon>Chloroflexota</taxon>
        <taxon>Caldilineae</taxon>
        <taxon>Caldilineales</taxon>
        <taxon>Caldilineaceae</taxon>
        <taxon>Litorilinea</taxon>
    </lineage>
</organism>
<dbReference type="PANTHER" id="PTHR22926:SF3">
    <property type="entry name" value="UNDECAPRENYL-PHOSPHATE ALPHA-N-ACETYLGLUCOSAMINYL 1-PHOSPHATE TRANSFERASE"/>
    <property type="match status" value="1"/>
</dbReference>
<keyword evidence="6 8" id="KW-0472">Membrane</keyword>
<evidence type="ECO:0000256" key="2">
    <source>
        <dbReference type="ARBA" id="ARBA00022475"/>
    </source>
</evidence>
<keyword evidence="7" id="KW-0479">Metal-binding</keyword>
<evidence type="ECO:0000313" key="10">
    <source>
        <dbReference type="Proteomes" id="UP000317371"/>
    </source>
</evidence>
<gene>
    <name evidence="9" type="ORF">FKZ61_05090</name>
</gene>
<feature type="transmembrane region" description="Helical" evidence="8">
    <location>
        <begin position="95"/>
        <end position="113"/>
    </location>
</feature>
<keyword evidence="7" id="KW-0460">Magnesium</keyword>
<evidence type="ECO:0000256" key="1">
    <source>
        <dbReference type="ARBA" id="ARBA00004651"/>
    </source>
</evidence>
<dbReference type="Proteomes" id="UP000317371">
    <property type="component" value="Unassembled WGS sequence"/>
</dbReference>
<keyword evidence="5 8" id="KW-1133">Transmembrane helix</keyword>
<dbReference type="EMBL" id="VIGC01000005">
    <property type="protein sequence ID" value="TQE97085.1"/>
    <property type="molecule type" value="Genomic_DNA"/>
</dbReference>
<sequence length="348" mass="37135">MSAYLLLAASALIVAMGGTPLVRQLALRLKVVDQPQARKIHTTPVPLLGGVAIYVAFALVLIFFGDRRYVHEVVGIFVGATLVSLMGVADDRWGVGSYIKLGGQLAAAFILIYSGVQVRLFNNWFDLVLTTVWVVGITNALNLLDNMDGLSGGIAMIAAIYFTLLAAMSGQYLVGALAAALAGACAGFLVYNWNPAHIFMGDTGSLFLGFLLAAVGIKLRFPSNSNTITWMIPVLVMALPIFDTTLVFVSRLRRGKNPLTTPGKDHLSHRLALLTGSRREAVLLCYLIAGAAGLTSVFITQATPAEALIVGSAVVLVALFGLWWLEFRNGGVRERDTAAPLARSNSTN</sequence>
<feature type="transmembrane region" description="Helical" evidence="8">
    <location>
        <begin position="281"/>
        <end position="300"/>
    </location>
</feature>
<dbReference type="FunCoup" id="A0A540VJY4">
    <property type="interactions" value="267"/>
</dbReference>
<feature type="transmembrane region" description="Helical" evidence="8">
    <location>
        <begin position="172"/>
        <end position="191"/>
    </location>
</feature>
<keyword evidence="2" id="KW-1003">Cell membrane</keyword>
<name>A0A540VJY4_9CHLR</name>
<evidence type="ECO:0000256" key="4">
    <source>
        <dbReference type="ARBA" id="ARBA00022692"/>
    </source>
</evidence>
<dbReference type="CDD" id="cd06853">
    <property type="entry name" value="GT_WecA_like"/>
    <property type="match status" value="1"/>
</dbReference>
<dbReference type="RefSeq" id="WP_141609070.1">
    <property type="nucleotide sequence ID" value="NZ_VIGC02000005.1"/>
</dbReference>
<keyword evidence="10" id="KW-1185">Reference proteome</keyword>
<feature type="transmembrane region" description="Helical" evidence="8">
    <location>
        <begin position="197"/>
        <end position="217"/>
    </location>
</feature>
<evidence type="ECO:0000256" key="3">
    <source>
        <dbReference type="ARBA" id="ARBA00022679"/>
    </source>
</evidence>
<evidence type="ECO:0000256" key="8">
    <source>
        <dbReference type="SAM" id="Phobius"/>
    </source>
</evidence>
<comment type="caution">
    <text evidence="9">The sequence shown here is derived from an EMBL/GenBank/DDBJ whole genome shotgun (WGS) entry which is preliminary data.</text>
</comment>
<keyword evidence="3 9" id="KW-0808">Transferase</keyword>
<feature type="transmembrane region" description="Helical" evidence="8">
    <location>
        <begin position="125"/>
        <end position="144"/>
    </location>
</feature>
<evidence type="ECO:0000256" key="7">
    <source>
        <dbReference type="PIRSR" id="PIRSR600715-1"/>
    </source>
</evidence>
<dbReference type="GO" id="GO:0009103">
    <property type="term" value="P:lipopolysaccharide biosynthetic process"/>
    <property type="evidence" value="ECO:0007669"/>
    <property type="project" value="TreeGrafter"/>
</dbReference>
<evidence type="ECO:0000256" key="5">
    <source>
        <dbReference type="ARBA" id="ARBA00022989"/>
    </source>
</evidence>
<dbReference type="PANTHER" id="PTHR22926">
    <property type="entry name" value="PHOSPHO-N-ACETYLMURAMOYL-PENTAPEPTIDE-TRANSFERASE"/>
    <property type="match status" value="1"/>
</dbReference>